<dbReference type="GeneID" id="93645637"/>
<feature type="domain" description="DUF2529" evidence="1">
    <location>
        <begin position="1"/>
        <end position="171"/>
    </location>
</feature>
<dbReference type="AlphaFoldDB" id="A0A0B6APR6"/>
<dbReference type="RefSeq" id="WP_034648260.1">
    <property type="nucleotide sequence ID" value="NZ_BCVB01000009.1"/>
</dbReference>
<dbReference type="KEGG" id="bmeg:BG04_2171"/>
<dbReference type="HOGENOM" id="CLU_099800_0_0_9"/>
<dbReference type="GO" id="GO:1901135">
    <property type="term" value="P:carbohydrate derivative metabolic process"/>
    <property type="evidence" value="ECO:0007669"/>
    <property type="project" value="InterPro"/>
</dbReference>
<dbReference type="EMBL" id="CP009920">
    <property type="protein sequence ID" value="AJI25436.1"/>
    <property type="molecule type" value="Genomic_DNA"/>
</dbReference>
<dbReference type="Proteomes" id="UP000031829">
    <property type="component" value="Chromosome"/>
</dbReference>
<reference evidence="2 3" key="1">
    <citation type="journal article" date="2015" name="Genome Announc.">
        <title>Complete genome sequences for 35 biothreat assay-relevant bacillus species.</title>
        <authorList>
            <person name="Johnson S.L."/>
            <person name="Daligault H.E."/>
            <person name="Davenport K.W."/>
            <person name="Jaissle J."/>
            <person name="Frey K.G."/>
            <person name="Ladner J.T."/>
            <person name="Broomall S.M."/>
            <person name="Bishop-Lilly K.A."/>
            <person name="Bruce D.C."/>
            <person name="Gibbons H.S."/>
            <person name="Coyne S.R."/>
            <person name="Lo C.C."/>
            <person name="Meincke L."/>
            <person name="Munk A.C."/>
            <person name="Koroleva G.I."/>
            <person name="Rosenzweig C.N."/>
            <person name="Palacios G.F."/>
            <person name="Redden C.L."/>
            <person name="Minogue T.D."/>
            <person name="Chain P.S."/>
        </authorList>
    </citation>
    <scope>NUCLEOTIDE SEQUENCE [LARGE SCALE GENOMIC DNA]</scope>
    <source>
        <strain evidence="3">ATCC 14581 / DSM 32 / JCM 2506 / NBRC 15308 / NCIMB 9376 / NCTC 10342 / NRRL B-14308 / VKM B-512</strain>
    </source>
</reference>
<dbReference type="InterPro" id="IPR046348">
    <property type="entry name" value="SIS_dom_sf"/>
</dbReference>
<gene>
    <name evidence="2" type="ORF">BG04_2171</name>
</gene>
<proteinExistence type="predicted"/>
<sequence>MLKIFTTQLSGFFKRIEEQEEFQFEDAARILAQASVGEGFIYIYGVEEMHAITLEALSSAEPLSQAKALPLHELDQLTSVDRVLLVSRFSTDNKAMEIAERLKKRDIPFVSIAAVPKEIAEPSLTALADAHIDTKLLKPLIPGEDGSRFGFPAMMVALYAYYGLTFTLKEIVEEYE</sequence>
<accession>A0A0B6APR6</accession>
<protein>
    <recommendedName>
        <fullName evidence="1">DUF2529 domain-containing protein</fullName>
    </recommendedName>
</protein>
<dbReference type="GO" id="GO:0097367">
    <property type="term" value="F:carbohydrate derivative binding"/>
    <property type="evidence" value="ECO:0007669"/>
    <property type="project" value="InterPro"/>
</dbReference>
<name>A0A0B6APR6_PRIM2</name>
<dbReference type="SUPFAM" id="SSF53697">
    <property type="entry name" value="SIS domain"/>
    <property type="match status" value="1"/>
</dbReference>
<organism evidence="2 3">
    <name type="scientific">Priestia megaterium (strain ATCC 14581 / DSM 32 / CCUG 1817 / JCM 2506 / NBRC 15308 / NCIMB 9376 / NCTC 10342 / NRRL B-14308 / VKM B-512 / Ford 19)</name>
    <name type="common">Bacillus megaterium</name>
    <dbReference type="NCBI Taxonomy" id="1348623"/>
    <lineage>
        <taxon>Bacteria</taxon>
        <taxon>Bacillati</taxon>
        <taxon>Bacillota</taxon>
        <taxon>Bacilli</taxon>
        <taxon>Bacillales</taxon>
        <taxon>Bacillaceae</taxon>
        <taxon>Priestia</taxon>
    </lineage>
</organism>
<evidence type="ECO:0000259" key="1">
    <source>
        <dbReference type="Pfam" id="PF10740"/>
    </source>
</evidence>
<evidence type="ECO:0000313" key="3">
    <source>
        <dbReference type="Proteomes" id="UP000031829"/>
    </source>
</evidence>
<dbReference type="Pfam" id="PF10740">
    <property type="entry name" value="DUF2529"/>
    <property type="match status" value="1"/>
</dbReference>
<dbReference type="InterPro" id="IPR019676">
    <property type="entry name" value="DUF2529"/>
</dbReference>
<evidence type="ECO:0000313" key="2">
    <source>
        <dbReference type="EMBL" id="AJI25436.1"/>
    </source>
</evidence>
<dbReference type="Gene3D" id="3.40.50.10490">
    <property type="entry name" value="Glucose-6-phosphate isomerase like protein, domain 1"/>
    <property type="match status" value="1"/>
</dbReference>